<keyword evidence="9" id="KW-1185">Reference proteome</keyword>
<evidence type="ECO:0000256" key="4">
    <source>
        <dbReference type="ARBA" id="ARBA00022989"/>
    </source>
</evidence>
<comment type="subcellular location">
    <subcellularLocation>
        <location evidence="1">Cell membrane</location>
        <topology evidence="1">Multi-pass membrane protein</topology>
    </subcellularLocation>
</comment>
<protein>
    <submittedName>
        <fullName evidence="8">MFS transporter</fullName>
    </submittedName>
</protein>
<dbReference type="PANTHER" id="PTHR23528">
    <property type="match status" value="1"/>
</dbReference>
<feature type="transmembrane region" description="Helical" evidence="6">
    <location>
        <begin position="326"/>
        <end position="352"/>
    </location>
</feature>
<feature type="transmembrane region" description="Helical" evidence="6">
    <location>
        <begin position="177"/>
        <end position="198"/>
    </location>
</feature>
<evidence type="ECO:0000313" key="9">
    <source>
        <dbReference type="Proteomes" id="UP001500340"/>
    </source>
</evidence>
<dbReference type="RefSeq" id="WP_343858182.1">
    <property type="nucleotide sequence ID" value="NZ_BAAACX010000006.1"/>
</dbReference>
<keyword evidence="2" id="KW-0813">Transport</keyword>
<evidence type="ECO:0000259" key="7">
    <source>
        <dbReference type="PROSITE" id="PS50850"/>
    </source>
</evidence>
<evidence type="ECO:0000256" key="5">
    <source>
        <dbReference type="ARBA" id="ARBA00023136"/>
    </source>
</evidence>
<organism evidence="8 9">
    <name type="scientific">Paenibacillus motobuensis</name>
    <dbReference type="NCBI Taxonomy" id="295324"/>
    <lineage>
        <taxon>Bacteria</taxon>
        <taxon>Bacillati</taxon>
        <taxon>Bacillota</taxon>
        <taxon>Bacilli</taxon>
        <taxon>Bacillales</taxon>
        <taxon>Paenibacillaceae</taxon>
        <taxon>Paenibacillus</taxon>
    </lineage>
</organism>
<feature type="transmembrane region" description="Helical" evidence="6">
    <location>
        <begin position="90"/>
        <end position="110"/>
    </location>
</feature>
<feature type="transmembrane region" description="Helical" evidence="6">
    <location>
        <begin position="149"/>
        <end position="171"/>
    </location>
</feature>
<dbReference type="PROSITE" id="PS50850">
    <property type="entry name" value="MFS"/>
    <property type="match status" value="2"/>
</dbReference>
<reference evidence="8 9" key="1">
    <citation type="journal article" date="2019" name="Int. J. Syst. Evol. Microbiol.">
        <title>The Global Catalogue of Microorganisms (GCM) 10K type strain sequencing project: providing services to taxonomists for standard genome sequencing and annotation.</title>
        <authorList>
            <consortium name="The Broad Institute Genomics Platform"/>
            <consortium name="The Broad Institute Genome Sequencing Center for Infectious Disease"/>
            <person name="Wu L."/>
            <person name="Ma J."/>
        </authorList>
    </citation>
    <scope>NUCLEOTIDE SEQUENCE [LARGE SCALE GENOMIC DNA]</scope>
    <source>
        <strain evidence="8 9">JCM 12774</strain>
    </source>
</reference>
<gene>
    <name evidence="8" type="ORF">GCM10008933_09740</name>
</gene>
<dbReference type="InterPro" id="IPR036259">
    <property type="entry name" value="MFS_trans_sf"/>
</dbReference>
<evidence type="ECO:0000256" key="2">
    <source>
        <dbReference type="ARBA" id="ARBA00022448"/>
    </source>
</evidence>
<feature type="domain" description="Major facilitator superfamily (MFS) profile" evidence="7">
    <location>
        <begin position="231"/>
        <end position="429"/>
    </location>
</feature>
<evidence type="ECO:0000313" key="8">
    <source>
        <dbReference type="EMBL" id="GAA0380641.1"/>
    </source>
</evidence>
<evidence type="ECO:0000256" key="1">
    <source>
        <dbReference type="ARBA" id="ARBA00004651"/>
    </source>
</evidence>
<dbReference type="PANTHER" id="PTHR23528:SF1">
    <property type="entry name" value="MAJOR FACILITATOR SUPERFAMILY (MFS) PROFILE DOMAIN-CONTAINING PROTEIN"/>
    <property type="match status" value="1"/>
</dbReference>
<comment type="caution">
    <text evidence="8">The sequence shown here is derived from an EMBL/GenBank/DDBJ whole genome shotgun (WGS) entry which is preliminary data.</text>
</comment>
<proteinExistence type="predicted"/>
<dbReference type="InterPro" id="IPR011701">
    <property type="entry name" value="MFS"/>
</dbReference>
<feature type="domain" description="Major facilitator superfamily (MFS) profile" evidence="7">
    <location>
        <begin position="1"/>
        <end position="202"/>
    </location>
</feature>
<feature type="transmembrane region" description="Helical" evidence="6">
    <location>
        <begin position="390"/>
        <end position="407"/>
    </location>
</feature>
<feature type="transmembrane region" description="Helical" evidence="6">
    <location>
        <begin position="269"/>
        <end position="290"/>
    </location>
</feature>
<keyword evidence="4 6" id="KW-1133">Transmembrane helix</keyword>
<sequence>MDGSINSGQRVTPFRRLTFGIMLGYSCMMIALITPAILLLTFKMIEISPKNYTSTFGLVAGIGAFFALIGNPIGGAISDRTNNPFGRRRTWFIIGPIVGCASLLWLGMATEVWQVMIAWSIAQFFFNVGMAAYTALIPDQVPVEKQGTISGILGLVSPLAIVIGMALMTVMTDASSMVKWITLATIGILGPVISTFLIKDGKAEVTIARPVNISFSKKLANLYPSPKKYPEFTWAIISKFLLMLGFGSSTYLAVMLVNRMGYSETQATSGVATLQMIMLAAMSLTSIFGGMLSDKVKKQKPFLYGSALIMVIGTLVFAFMQDFTAFIIAIIFIGLGAGCFSAVDTALVARILPRKEDAAKDFGLMNVANALPQSIVPAIAPLLLGLGGWGFFYVTLAVCLLMSILATKPLPEIGEPFGTNRTDGTKTEK</sequence>
<dbReference type="EMBL" id="BAAACX010000006">
    <property type="protein sequence ID" value="GAA0380641.1"/>
    <property type="molecule type" value="Genomic_DNA"/>
</dbReference>
<feature type="transmembrane region" description="Helical" evidence="6">
    <location>
        <begin position="116"/>
        <end position="137"/>
    </location>
</feature>
<feature type="transmembrane region" description="Helical" evidence="6">
    <location>
        <begin position="21"/>
        <end position="42"/>
    </location>
</feature>
<keyword evidence="3 6" id="KW-0812">Transmembrane</keyword>
<keyword evidence="5 6" id="KW-0472">Membrane</keyword>
<accession>A0ABN0Y2Z3</accession>
<dbReference type="InterPro" id="IPR020846">
    <property type="entry name" value="MFS_dom"/>
</dbReference>
<dbReference type="SUPFAM" id="SSF103473">
    <property type="entry name" value="MFS general substrate transporter"/>
    <property type="match status" value="1"/>
</dbReference>
<name>A0ABN0Y2Z3_9BACL</name>
<dbReference type="Pfam" id="PF07690">
    <property type="entry name" value="MFS_1"/>
    <property type="match status" value="1"/>
</dbReference>
<dbReference type="Gene3D" id="1.20.1250.20">
    <property type="entry name" value="MFS general substrate transporter like domains"/>
    <property type="match status" value="2"/>
</dbReference>
<dbReference type="CDD" id="cd06174">
    <property type="entry name" value="MFS"/>
    <property type="match status" value="1"/>
</dbReference>
<evidence type="ECO:0000256" key="3">
    <source>
        <dbReference type="ARBA" id="ARBA00022692"/>
    </source>
</evidence>
<feature type="transmembrane region" description="Helical" evidence="6">
    <location>
        <begin position="54"/>
        <end position="78"/>
    </location>
</feature>
<evidence type="ECO:0000256" key="6">
    <source>
        <dbReference type="SAM" id="Phobius"/>
    </source>
</evidence>
<feature type="transmembrane region" description="Helical" evidence="6">
    <location>
        <begin position="232"/>
        <end position="257"/>
    </location>
</feature>
<dbReference type="Proteomes" id="UP001500340">
    <property type="component" value="Unassembled WGS sequence"/>
</dbReference>
<feature type="transmembrane region" description="Helical" evidence="6">
    <location>
        <begin position="302"/>
        <end position="320"/>
    </location>
</feature>